<feature type="compositionally biased region" description="Basic and acidic residues" evidence="6">
    <location>
        <begin position="229"/>
        <end position="245"/>
    </location>
</feature>
<comment type="subcellular location">
    <subcellularLocation>
        <location evidence="1">Nucleus</location>
    </subcellularLocation>
</comment>
<comment type="caution">
    <text evidence="8">The sequence shown here is derived from an EMBL/GenBank/DDBJ whole genome shotgun (WGS) entry which is preliminary data.</text>
</comment>
<dbReference type="GO" id="GO:0005634">
    <property type="term" value="C:nucleus"/>
    <property type="evidence" value="ECO:0007669"/>
    <property type="project" value="UniProtKB-SubCell"/>
</dbReference>
<feature type="compositionally biased region" description="Basic and acidic residues" evidence="6">
    <location>
        <begin position="88"/>
        <end position="100"/>
    </location>
</feature>
<feature type="compositionally biased region" description="Basic and acidic residues" evidence="6">
    <location>
        <begin position="198"/>
        <end position="219"/>
    </location>
</feature>
<accession>A0A9D4X7X2</accession>
<dbReference type="AlphaFoldDB" id="A0A9D4X7X2"/>
<dbReference type="InterPro" id="IPR016177">
    <property type="entry name" value="DNA-bd_dom_sf"/>
</dbReference>
<keyword evidence="4" id="KW-0804">Transcription</keyword>
<feature type="compositionally biased region" description="Basic and acidic residues" evidence="6">
    <location>
        <begin position="257"/>
        <end position="280"/>
    </location>
</feature>
<dbReference type="InterPro" id="IPR001739">
    <property type="entry name" value="Methyl_CpG_DNA-bd"/>
</dbReference>
<dbReference type="Proteomes" id="UP001058974">
    <property type="component" value="Chromosome 4"/>
</dbReference>
<evidence type="ECO:0000256" key="4">
    <source>
        <dbReference type="ARBA" id="ARBA00023163"/>
    </source>
</evidence>
<evidence type="ECO:0000256" key="3">
    <source>
        <dbReference type="ARBA" id="ARBA00023125"/>
    </source>
</evidence>
<name>A0A9D4X7X2_PEA</name>
<sequence>MASSVEKEGSASKAASAVEEPVSLELPAPSGWTKKFFPKKSGTPKKNEIVFTAPTGEEIHNKRQLDKYLKANPGGPNISEFDWGTGETPRRSSRISEKVKASPPLEPKSEPSKKRYKKSASKKEASEDEEETKDVEMQEADETKDDKDLEQEKKVVNEEQGDKGPEGADVKESIQPGENTDIAKDEGKSDTADGELQASKEKIDDKGAEGSEAVQNKDEEMIEQPQPQEEPKQAVQSKEEEKIEQPQEETNQVVQNEEEKIEQPQEETNHAVQIEEEKIEQPQPQEEAKQAVQNNDEEKIEQPQEETKQAVQSKDEEKIEQPHEETKQDGGSGEAEKPEAALNAEKPAEFEGENKEEDNRIAQEAEGNIKEKEATKVHGEENYKIHDMNKTESEVTVNGS</sequence>
<evidence type="ECO:0000259" key="7">
    <source>
        <dbReference type="PROSITE" id="PS50982"/>
    </source>
</evidence>
<evidence type="ECO:0000256" key="5">
    <source>
        <dbReference type="ARBA" id="ARBA00023242"/>
    </source>
</evidence>
<dbReference type="PROSITE" id="PS50982">
    <property type="entry name" value="MBD"/>
    <property type="match status" value="1"/>
</dbReference>
<keyword evidence="5" id="KW-0539">Nucleus</keyword>
<evidence type="ECO:0000313" key="8">
    <source>
        <dbReference type="EMBL" id="KAI5416218.1"/>
    </source>
</evidence>
<feature type="compositionally biased region" description="Basic and acidic residues" evidence="6">
    <location>
        <begin position="144"/>
        <end position="172"/>
    </location>
</feature>
<feature type="compositionally biased region" description="Low complexity" evidence="6">
    <location>
        <begin position="281"/>
        <end position="293"/>
    </location>
</feature>
<evidence type="ECO:0000313" key="9">
    <source>
        <dbReference type="Proteomes" id="UP001058974"/>
    </source>
</evidence>
<feature type="compositionally biased region" description="Basic and acidic residues" evidence="6">
    <location>
        <begin position="296"/>
        <end position="339"/>
    </location>
</feature>
<feature type="compositionally biased region" description="Basic and acidic residues" evidence="6">
    <location>
        <begin position="181"/>
        <end position="191"/>
    </location>
</feature>
<proteinExistence type="predicted"/>
<dbReference type="SUPFAM" id="SSF54171">
    <property type="entry name" value="DNA-binding domain"/>
    <property type="match status" value="1"/>
</dbReference>
<protein>
    <recommendedName>
        <fullName evidence="7">MBD domain-containing protein</fullName>
    </recommendedName>
</protein>
<organism evidence="8 9">
    <name type="scientific">Pisum sativum</name>
    <name type="common">Garden pea</name>
    <name type="synonym">Lathyrus oleraceus</name>
    <dbReference type="NCBI Taxonomy" id="3888"/>
    <lineage>
        <taxon>Eukaryota</taxon>
        <taxon>Viridiplantae</taxon>
        <taxon>Streptophyta</taxon>
        <taxon>Embryophyta</taxon>
        <taxon>Tracheophyta</taxon>
        <taxon>Spermatophyta</taxon>
        <taxon>Magnoliopsida</taxon>
        <taxon>eudicotyledons</taxon>
        <taxon>Gunneridae</taxon>
        <taxon>Pentapetalae</taxon>
        <taxon>rosids</taxon>
        <taxon>fabids</taxon>
        <taxon>Fabales</taxon>
        <taxon>Fabaceae</taxon>
        <taxon>Papilionoideae</taxon>
        <taxon>50 kb inversion clade</taxon>
        <taxon>NPAAA clade</taxon>
        <taxon>Hologalegina</taxon>
        <taxon>IRL clade</taxon>
        <taxon>Fabeae</taxon>
        <taxon>Lathyrus</taxon>
    </lineage>
</organism>
<dbReference type="OrthoDB" id="1435582at2759"/>
<dbReference type="Pfam" id="PF01429">
    <property type="entry name" value="MBD"/>
    <property type="match status" value="1"/>
</dbReference>
<dbReference type="EMBL" id="JAMSHJ010000004">
    <property type="protein sequence ID" value="KAI5416218.1"/>
    <property type="molecule type" value="Genomic_DNA"/>
</dbReference>
<reference evidence="8 9" key="1">
    <citation type="journal article" date="2022" name="Nat. Genet.">
        <title>Improved pea reference genome and pan-genome highlight genomic features and evolutionary characteristics.</title>
        <authorList>
            <person name="Yang T."/>
            <person name="Liu R."/>
            <person name="Luo Y."/>
            <person name="Hu S."/>
            <person name="Wang D."/>
            <person name="Wang C."/>
            <person name="Pandey M.K."/>
            <person name="Ge S."/>
            <person name="Xu Q."/>
            <person name="Li N."/>
            <person name="Li G."/>
            <person name="Huang Y."/>
            <person name="Saxena R.K."/>
            <person name="Ji Y."/>
            <person name="Li M."/>
            <person name="Yan X."/>
            <person name="He Y."/>
            <person name="Liu Y."/>
            <person name="Wang X."/>
            <person name="Xiang C."/>
            <person name="Varshney R.K."/>
            <person name="Ding H."/>
            <person name="Gao S."/>
            <person name="Zong X."/>
        </authorList>
    </citation>
    <scope>NUCLEOTIDE SEQUENCE [LARGE SCALE GENOMIC DNA]</scope>
    <source>
        <strain evidence="8 9">cv. Zhongwan 6</strain>
    </source>
</reference>
<feature type="compositionally biased region" description="Basic and acidic residues" evidence="6">
    <location>
        <begin position="346"/>
        <end position="393"/>
    </location>
</feature>
<dbReference type="PANTHER" id="PTHR33729">
    <property type="entry name" value="METHYL-CPG BINDING DOMAIN CONTAINING PROTEIN, EXPRESSED"/>
    <property type="match status" value="1"/>
</dbReference>
<keyword evidence="9" id="KW-1185">Reference proteome</keyword>
<evidence type="ECO:0000256" key="2">
    <source>
        <dbReference type="ARBA" id="ARBA00023015"/>
    </source>
</evidence>
<keyword evidence="3" id="KW-0238">DNA-binding</keyword>
<feature type="compositionally biased region" description="Basic and acidic residues" evidence="6">
    <location>
        <begin position="1"/>
        <end position="10"/>
    </location>
</feature>
<feature type="compositionally biased region" description="Acidic residues" evidence="6">
    <location>
        <begin position="126"/>
        <end position="143"/>
    </location>
</feature>
<dbReference type="GO" id="GO:0003677">
    <property type="term" value="F:DNA binding"/>
    <property type="evidence" value="ECO:0007669"/>
    <property type="project" value="UniProtKB-KW"/>
</dbReference>
<keyword evidence="2" id="KW-0805">Transcription regulation</keyword>
<dbReference type="InterPro" id="IPR039622">
    <property type="entry name" value="MBD10/11"/>
</dbReference>
<feature type="compositionally biased region" description="Low complexity" evidence="6">
    <location>
        <begin position="11"/>
        <end position="20"/>
    </location>
</feature>
<evidence type="ECO:0000256" key="1">
    <source>
        <dbReference type="ARBA" id="ARBA00004123"/>
    </source>
</evidence>
<feature type="domain" description="MBD" evidence="7">
    <location>
        <begin position="18"/>
        <end position="88"/>
    </location>
</feature>
<feature type="compositionally biased region" description="Basic and acidic residues" evidence="6">
    <location>
        <begin position="57"/>
        <end position="69"/>
    </location>
</feature>
<gene>
    <name evidence="8" type="ORF">KIW84_041313</name>
</gene>
<feature type="region of interest" description="Disordered" evidence="6">
    <location>
        <begin position="1"/>
        <end position="400"/>
    </location>
</feature>
<dbReference type="Gene3D" id="3.30.890.10">
    <property type="entry name" value="Methyl-cpg-binding Protein 2, Chain A"/>
    <property type="match status" value="1"/>
</dbReference>
<dbReference type="Gramene" id="Psat04G0131300-T1">
    <property type="protein sequence ID" value="KAI5416218.1"/>
    <property type="gene ID" value="KIW84_041313"/>
</dbReference>
<evidence type="ECO:0000256" key="6">
    <source>
        <dbReference type="SAM" id="MobiDB-lite"/>
    </source>
</evidence>
<dbReference type="PANTHER" id="PTHR33729:SF6">
    <property type="entry name" value="METHYL-CPG-BINDING DOMAIN-CONTAINING PROTEIN 11"/>
    <property type="match status" value="1"/>
</dbReference>